<protein>
    <submittedName>
        <fullName evidence="1">Uncharacterized protein</fullName>
    </submittedName>
</protein>
<organism evidence="1 2">
    <name type="scientific">Empedobacter brevis NBRC 14943 = ATCC 43319</name>
    <dbReference type="NCBI Taxonomy" id="1218108"/>
    <lineage>
        <taxon>Bacteria</taxon>
        <taxon>Pseudomonadati</taxon>
        <taxon>Bacteroidota</taxon>
        <taxon>Flavobacteriia</taxon>
        <taxon>Flavobacteriales</taxon>
        <taxon>Weeksellaceae</taxon>
        <taxon>Empedobacter</taxon>
    </lineage>
</organism>
<gene>
    <name evidence="1" type="ORF">EB1_35550</name>
</gene>
<sequence length="138" mass="16273">MLNSCIENKEIFIIPENFQGEVIVFYKTSTDYKDFDQSFNKITYNVPSSGIISVPFDVSKITSLEWRDSKGRHINFYNNEELSNQNINITDVRRGYIFLDSGQVKYLSFYVGKKDFINNFDTINPEEYIKNKYEHTSF</sequence>
<evidence type="ECO:0000313" key="2">
    <source>
        <dbReference type="Proteomes" id="UP000321245"/>
    </source>
</evidence>
<dbReference type="EMBL" id="BJXC01000060">
    <property type="protein sequence ID" value="GEM53765.1"/>
    <property type="molecule type" value="Genomic_DNA"/>
</dbReference>
<dbReference type="Proteomes" id="UP000321245">
    <property type="component" value="Unassembled WGS sequence"/>
</dbReference>
<comment type="caution">
    <text evidence="1">The sequence shown here is derived from an EMBL/GenBank/DDBJ whole genome shotgun (WGS) entry which is preliminary data.</text>
</comment>
<keyword evidence="2" id="KW-1185">Reference proteome</keyword>
<dbReference type="STRING" id="1218108.GCA_000382425_02425"/>
<accession>A0A511NLT7</accession>
<reference evidence="1 2" key="1">
    <citation type="submission" date="2019-07" db="EMBL/GenBank/DDBJ databases">
        <title>Whole genome shotgun sequence of Empedobacter brevis NBRC 14943.</title>
        <authorList>
            <person name="Hosoyama A."/>
            <person name="Uohara A."/>
            <person name="Ohji S."/>
            <person name="Ichikawa N."/>
        </authorList>
    </citation>
    <scope>NUCLEOTIDE SEQUENCE [LARGE SCALE GENOMIC DNA]</scope>
    <source>
        <strain evidence="1 2">NBRC 14943</strain>
    </source>
</reference>
<evidence type="ECO:0000313" key="1">
    <source>
        <dbReference type="EMBL" id="GEM53765.1"/>
    </source>
</evidence>
<proteinExistence type="predicted"/>
<name>A0A511NLT7_9FLAO</name>
<dbReference type="AlphaFoldDB" id="A0A511NLT7"/>